<dbReference type="AlphaFoldDB" id="D0P1C8"/>
<dbReference type="InParanoid" id="D0P1C8"/>
<dbReference type="GO" id="GO:0004198">
    <property type="term" value="F:calcium-dependent cysteine-type endopeptidase activity"/>
    <property type="evidence" value="ECO:0007669"/>
    <property type="project" value="InterPro"/>
</dbReference>
<sequence>MEAPEQVKKNSYAEVKSPNVKNAISLGQRENVPVYFHAQGTCLLDRSRESKAASRISGVGISPGEMRVGRLADAYVYGALSILSTSQLALSQVFPELSDDLVRPDLVEVGTVFPKEQQYNDEGVYAVRFWRNNRSRVVVVDGEHTEKLDECRHSPTKRGPKLEHAHTPLFFEKLEALVMTHFGVSHAPYA</sequence>
<dbReference type="SUPFAM" id="SSF54001">
    <property type="entry name" value="Cysteine proteinases"/>
    <property type="match status" value="1"/>
</dbReference>
<dbReference type="RefSeq" id="XP_002895891.1">
    <property type="nucleotide sequence ID" value="XM_002895845.1"/>
</dbReference>
<evidence type="ECO:0000313" key="2">
    <source>
        <dbReference type="EMBL" id="EEY54158.1"/>
    </source>
</evidence>
<dbReference type="InterPro" id="IPR001300">
    <property type="entry name" value="Peptidase_C2_calpain_cat"/>
</dbReference>
<dbReference type="InterPro" id="IPR038765">
    <property type="entry name" value="Papain-like_cys_pep_sf"/>
</dbReference>
<dbReference type="KEGG" id="pif:PITG_19676"/>
<accession>D0P1C8</accession>
<evidence type="ECO:0000313" key="3">
    <source>
        <dbReference type="Proteomes" id="UP000006643"/>
    </source>
</evidence>
<dbReference type="Pfam" id="PF00648">
    <property type="entry name" value="Peptidase_C2"/>
    <property type="match status" value="1"/>
</dbReference>
<dbReference type="eggNOG" id="KOG0045">
    <property type="taxonomic scope" value="Eukaryota"/>
</dbReference>
<feature type="domain" description="Calpain catalytic" evidence="1">
    <location>
        <begin position="46"/>
        <end position="143"/>
    </location>
</feature>
<evidence type="ECO:0000259" key="1">
    <source>
        <dbReference type="Pfam" id="PF00648"/>
    </source>
</evidence>
<gene>
    <name evidence="2" type="ORF">PITG_19676</name>
</gene>
<organism evidence="2 3">
    <name type="scientific">Phytophthora infestans (strain T30-4)</name>
    <name type="common">Potato late blight agent</name>
    <dbReference type="NCBI Taxonomy" id="403677"/>
    <lineage>
        <taxon>Eukaryota</taxon>
        <taxon>Sar</taxon>
        <taxon>Stramenopiles</taxon>
        <taxon>Oomycota</taxon>
        <taxon>Peronosporomycetes</taxon>
        <taxon>Peronosporales</taxon>
        <taxon>Peronosporaceae</taxon>
        <taxon>Phytophthora</taxon>
    </lineage>
</organism>
<dbReference type="GO" id="GO:0006508">
    <property type="term" value="P:proteolysis"/>
    <property type="evidence" value="ECO:0007669"/>
    <property type="project" value="InterPro"/>
</dbReference>
<dbReference type="GeneID" id="9469767"/>
<dbReference type="EMBL" id="DS028244">
    <property type="protein sequence ID" value="EEY54158.1"/>
    <property type="molecule type" value="Genomic_DNA"/>
</dbReference>
<dbReference type="VEuPathDB" id="FungiDB:PITG_19676"/>
<name>D0P1C8_PHYIT</name>
<dbReference type="OrthoDB" id="424753at2759"/>
<protein>
    <recommendedName>
        <fullName evidence="1">Calpain catalytic domain-containing protein</fullName>
    </recommendedName>
</protein>
<proteinExistence type="predicted"/>
<keyword evidence="3" id="KW-1185">Reference proteome</keyword>
<dbReference type="Proteomes" id="UP000006643">
    <property type="component" value="Unassembled WGS sequence"/>
</dbReference>
<dbReference type="HOGENOM" id="CLU_1430610_0_0_1"/>
<reference evidence="3" key="1">
    <citation type="journal article" date="2009" name="Nature">
        <title>Genome sequence and analysis of the Irish potato famine pathogen Phytophthora infestans.</title>
        <authorList>
            <consortium name="The Broad Institute Genome Sequencing Platform"/>
            <person name="Haas B.J."/>
            <person name="Kamoun S."/>
            <person name="Zody M.C."/>
            <person name="Jiang R.H."/>
            <person name="Handsaker R.E."/>
            <person name="Cano L.M."/>
            <person name="Grabherr M."/>
            <person name="Kodira C.D."/>
            <person name="Raffaele S."/>
            <person name="Torto-Alalibo T."/>
            <person name="Bozkurt T.O."/>
            <person name="Ah-Fong A.M."/>
            <person name="Alvarado L."/>
            <person name="Anderson V.L."/>
            <person name="Armstrong M.R."/>
            <person name="Avrova A."/>
            <person name="Baxter L."/>
            <person name="Beynon J."/>
            <person name="Boevink P.C."/>
            <person name="Bollmann S.R."/>
            <person name="Bos J.I."/>
            <person name="Bulone V."/>
            <person name="Cai G."/>
            <person name="Cakir C."/>
            <person name="Carrington J.C."/>
            <person name="Chawner M."/>
            <person name="Conti L."/>
            <person name="Costanzo S."/>
            <person name="Ewan R."/>
            <person name="Fahlgren N."/>
            <person name="Fischbach M.A."/>
            <person name="Fugelstad J."/>
            <person name="Gilroy E.M."/>
            <person name="Gnerre S."/>
            <person name="Green P.J."/>
            <person name="Grenville-Briggs L.J."/>
            <person name="Griffith J."/>
            <person name="Grunwald N.J."/>
            <person name="Horn K."/>
            <person name="Horner N.R."/>
            <person name="Hu C.H."/>
            <person name="Huitema E."/>
            <person name="Jeong D.H."/>
            <person name="Jones A.M."/>
            <person name="Jones J.D."/>
            <person name="Jones R.W."/>
            <person name="Karlsson E.K."/>
            <person name="Kunjeti S.G."/>
            <person name="Lamour K."/>
            <person name="Liu Z."/>
            <person name="Ma L."/>
            <person name="Maclean D."/>
            <person name="Chibucos M.C."/>
            <person name="McDonald H."/>
            <person name="McWalters J."/>
            <person name="Meijer H.J."/>
            <person name="Morgan W."/>
            <person name="Morris P.F."/>
            <person name="Munro C.A."/>
            <person name="O'Neill K."/>
            <person name="Ospina-Giraldo M."/>
            <person name="Pinzon A."/>
            <person name="Pritchard L."/>
            <person name="Ramsahoye B."/>
            <person name="Ren Q."/>
            <person name="Restrepo S."/>
            <person name="Roy S."/>
            <person name="Sadanandom A."/>
            <person name="Savidor A."/>
            <person name="Schornack S."/>
            <person name="Schwartz D.C."/>
            <person name="Schumann U.D."/>
            <person name="Schwessinger B."/>
            <person name="Seyer L."/>
            <person name="Sharpe T."/>
            <person name="Silvar C."/>
            <person name="Song J."/>
            <person name="Studholme D.J."/>
            <person name="Sykes S."/>
            <person name="Thines M."/>
            <person name="van de Vondervoort P.J."/>
            <person name="Phuntumart V."/>
            <person name="Wawra S."/>
            <person name="Weide R."/>
            <person name="Win J."/>
            <person name="Young C."/>
            <person name="Zhou S."/>
            <person name="Fry W."/>
            <person name="Meyers B.C."/>
            <person name="van West P."/>
            <person name="Ristaino J."/>
            <person name="Govers F."/>
            <person name="Birch P.R."/>
            <person name="Whisson S.C."/>
            <person name="Judelson H.S."/>
            <person name="Nusbaum C."/>
        </authorList>
    </citation>
    <scope>NUCLEOTIDE SEQUENCE [LARGE SCALE GENOMIC DNA]</scope>
    <source>
        <strain evidence="3">T30-4</strain>
    </source>
</reference>